<keyword evidence="5" id="KW-0539">Nucleus</keyword>
<keyword evidence="2" id="KW-0678">Repressor</keyword>
<dbReference type="SMART" id="SM01401">
    <property type="entry name" value="Sds3"/>
    <property type="match status" value="1"/>
</dbReference>
<reference evidence="8" key="2">
    <citation type="submission" date="2025-08" db="UniProtKB">
        <authorList>
            <consortium name="Ensembl"/>
        </authorList>
    </citation>
    <scope>IDENTIFICATION</scope>
    <source>
        <strain evidence="8">broiler</strain>
    </source>
</reference>
<organism evidence="8 9">
    <name type="scientific">Gallus gallus</name>
    <name type="common">Chicken</name>
    <dbReference type="NCBI Taxonomy" id="9031"/>
    <lineage>
        <taxon>Eukaryota</taxon>
        <taxon>Metazoa</taxon>
        <taxon>Chordata</taxon>
        <taxon>Craniata</taxon>
        <taxon>Vertebrata</taxon>
        <taxon>Euteleostomi</taxon>
        <taxon>Archelosauria</taxon>
        <taxon>Archosauria</taxon>
        <taxon>Dinosauria</taxon>
        <taxon>Saurischia</taxon>
        <taxon>Theropoda</taxon>
        <taxon>Coelurosauria</taxon>
        <taxon>Aves</taxon>
        <taxon>Neognathae</taxon>
        <taxon>Galloanserae</taxon>
        <taxon>Galliformes</taxon>
        <taxon>Phasianidae</taxon>
        <taxon>Phasianinae</taxon>
        <taxon>Gallus</taxon>
    </lineage>
</organism>
<dbReference type="GO" id="GO:0004407">
    <property type="term" value="F:histone deacetylase activity"/>
    <property type="evidence" value="ECO:0007669"/>
    <property type="project" value="Ensembl"/>
</dbReference>
<evidence type="ECO:0000313" key="8">
    <source>
        <dbReference type="Ensembl" id="ENSGALP00010034713.1"/>
    </source>
</evidence>
<keyword evidence="6" id="KW-0175">Coiled coil</keyword>
<feature type="compositionally biased region" description="Pro residues" evidence="7">
    <location>
        <begin position="88"/>
        <end position="105"/>
    </location>
</feature>
<keyword evidence="3" id="KW-0805">Transcription regulation</keyword>
<dbReference type="PANTHER" id="PTHR21964">
    <property type="entry name" value="BREAST CANCER METASTASIS-SUPPRESSOR 1"/>
    <property type="match status" value="1"/>
</dbReference>
<gene>
    <name evidence="8" type="primary">SUDS3</name>
</gene>
<evidence type="ECO:0000256" key="5">
    <source>
        <dbReference type="ARBA" id="ARBA00023242"/>
    </source>
</evidence>
<dbReference type="GO" id="GO:0070822">
    <property type="term" value="C:Sin3-type complex"/>
    <property type="evidence" value="ECO:0000318"/>
    <property type="project" value="GO_Central"/>
</dbReference>
<dbReference type="GO" id="GO:0042826">
    <property type="term" value="F:histone deacetylase binding"/>
    <property type="evidence" value="ECO:0000318"/>
    <property type="project" value="GO_Central"/>
</dbReference>
<feature type="region of interest" description="Disordered" evidence="7">
    <location>
        <begin position="311"/>
        <end position="337"/>
    </location>
</feature>
<feature type="compositionally biased region" description="Acidic residues" evidence="7">
    <location>
        <begin position="107"/>
        <end position="121"/>
    </location>
</feature>
<feature type="region of interest" description="Disordered" evidence="7">
    <location>
        <begin position="1"/>
        <end position="52"/>
    </location>
</feature>
<reference evidence="8" key="3">
    <citation type="submission" date="2025-09" db="UniProtKB">
        <authorList>
            <consortium name="Ensembl"/>
        </authorList>
    </citation>
    <scope>IDENTIFICATION</scope>
    <source>
        <strain evidence="8">broiler</strain>
    </source>
</reference>
<feature type="compositionally biased region" description="Acidic residues" evidence="7">
    <location>
        <begin position="130"/>
        <end position="139"/>
    </location>
</feature>
<dbReference type="AlphaFoldDB" id="A0A8V0ZT22"/>
<feature type="region of interest" description="Disordered" evidence="7">
    <location>
        <begin position="83"/>
        <end position="152"/>
    </location>
</feature>
<protein>
    <submittedName>
        <fullName evidence="8">SDS3 homolog, SIN3A corepressor complex component</fullName>
    </submittedName>
</protein>
<dbReference type="OrthoDB" id="70376at2759"/>
<evidence type="ECO:0000256" key="3">
    <source>
        <dbReference type="ARBA" id="ARBA00023015"/>
    </source>
</evidence>
<dbReference type="Proteomes" id="UP000000539">
    <property type="component" value="Chromosome 15"/>
</dbReference>
<dbReference type="Ensembl" id="ENSGALT00010057070.1">
    <property type="protein sequence ID" value="ENSGALP00010034713.1"/>
    <property type="gene ID" value="ENSGALG00010023414.1"/>
</dbReference>
<feature type="compositionally biased region" description="Basic and acidic residues" evidence="7">
    <location>
        <begin position="141"/>
        <end position="152"/>
    </location>
</feature>
<comment type="subcellular location">
    <subcellularLocation>
        <location evidence="1">Nucleus</location>
    </subcellularLocation>
</comment>
<keyword evidence="4" id="KW-0804">Transcription</keyword>
<dbReference type="GO" id="GO:0005829">
    <property type="term" value="C:cytosol"/>
    <property type="evidence" value="ECO:0007669"/>
    <property type="project" value="Ensembl"/>
</dbReference>
<feature type="compositionally biased region" description="Low complexity" evidence="7">
    <location>
        <begin position="37"/>
        <end position="52"/>
    </location>
</feature>
<accession>A0A8V0ZT22</accession>
<dbReference type="GO" id="GO:0000122">
    <property type="term" value="P:negative regulation of transcription by RNA polymerase II"/>
    <property type="evidence" value="ECO:0000318"/>
    <property type="project" value="GO_Central"/>
</dbReference>
<proteinExistence type="evidence at protein level"/>
<sequence>MRDAVPGPRTGDPSATHRALRPHPIRPPVRCPPRSPAAPRVHPAVVRAAGSGSGARVLALLPERPAEPRLVFSRPAAMSAAGLVSATPPAPAPPGAPTPAMPPGPEYYEEEELESAEEEDGERSARARDSDEDTEDASETDLAKHEEEDFVEMKEQMYQDKLASLKRQLQQLQEGTLQEYQKRMKKLDQQYKERIRNAELFLQLETDQVEKNYVKEKKAAAKEFEDKKIELKENLIAELEEKKKMIENEKLTMELTGDSMEVKPIMTRKLRRRPNDPVPIPDKRRKPAPAQLNYLLTDEQIMEDLRTLNKLKSPKRPASPSSPEHLPATPAESPAQRFEARIEDGKLYYDKRWYHKSQAIYLESKENTKISCVISSVGANEIWVRKTSDSTKMRIYLGQLQRGVFVIRRRSAA</sequence>
<evidence type="ECO:0000256" key="1">
    <source>
        <dbReference type="ARBA" id="ARBA00004123"/>
    </source>
</evidence>
<dbReference type="GeneTree" id="ENSGT00910000144281"/>
<evidence type="ECO:0000256" key="2">
    <source>
        <dbReference type="ARBA" id="ARBA00022491"/>
    </source>
</evidence>
<keyword evidence="10" id="KW-1267">Proteomics identification</keyword>
<reference evidence="8" key="1">
    <citation type="submission" date="2020-11" db="EMBL/GenBank/DDBJ databases">
        <title>Gallus gallus (Chicken) genome, bGalGal1, GRCg7b, maternal haplotype autosomes + Z &amp; W.</title>
        <authorList>
            <person name="Warren W."/>
            <person name="Formenti G."/>
            <person name="Fedrigo O."/>
            <person name="Haase B."/>
            <person name="Mountcastle J."/>
            <person name="Balacco J."/>
            <person name="Tracey A."/>
            <person name="Schneider V."/>
            <person name="Okimoto R."/>
            <person name="Cheng H."/>
            <person name="Hawken R."/>
            <person name="Howe K."/>
            <person name="Jarvis E.D."/>
        </authorList>
    </citation>
    <scope>NUCLEOTIDE SEQUENCE [LARGE SCALE GENOMIC DNA]</scope>
    <source>
        <strain evidence="8">Broiler</strain>
    </source>
</reference>
<dbReference type="Pfam" id="PF08598">
    <property type="entry name" value="Sds3"/>
    <property type="match status" value="1"/>
</dbReference>
<keyword evidence="9" id="KW-1185">Reference proteome</keyword>
<name>A0A8V0ZT22_CHICK</name>
<evidence type="ECO:0000256" key="4">
    <source>
        <dbReference type="ARBA" id="ARBA00023163"/>
    </source>
</evidence>
<evidence type="ECO:0007829" key="10">
    <source>
        <dbReference type="PeptideAtlas" id="A0A8V0ZT22"/>
    </source>
</evidence>
<dbReference type="GO" id="GO:0016604">
    <property type="term" value="C:nuclear body"/>
    <property type="evidence" value="ECO:0007669"/>
    <property type="project" value="Ensembl"/>
</dbReference>
<feature type="coiled-coil region" evidence="6">
    <location>
        <begin position="155"/>
        <end position="256"/>
    </location>
</feature>
<feature type="compositionally biased region" description="Pro residues" evidence="7">
    <location>
        <begin position="25"/>
        <end position="36"/>
    </location>
</feature>
<evidence type="ECO:0000256" key="6">
    <source>
        <dbReference type="SAM" id="Coils"/>
    </source>
</evidence>
<dbReference type="GlyGen" id="A0A8V0ZT22">
    <property type="glycosylation" value="1 site"/>
</dbReference>
<dbReference type="FunCoup" id="A0A8V0ZT22">
    <property type="interactions" value="2146"/>
</dbReference>
<dbReference type="InterPro" id="IPR013907">
    <property type="entry name" value="Sds3"/>
</dbReference>
<evidence type="ECO:0000256" key="7">
    <source>
        <dbReference type="SAM" id="MobiDB-lite"/>
    </source>
</evidence>
<evidence type="ECO:0000313" key="9">
    <source>
        <dbReference type="Proteomes" id="UP000000539"/>
    </source>
</evidence>